<dbReference type="Pfam" id="PF01435">
    <property type="entry name" value="Peptidase_M48"/>
    <property type="match status" value="1"/>
</dbReference>
<evidence type="ECO:0000256" key="2">
    <source>
        <dbReference type="ARBA" id="ARBA00022723"/>
    </source>
</evidence>
<reference evidence="11 14" key="2">
    <citation type="submission" date="2021-06" db="EMBL/GenBank/DDBJ databases">
        <title>Microbial metabolic specificity influences pelagic lipid remineralization.</title>
        <authorList>
            <person name="Behrendt L."/>
            <person name="Hunter J.E."/>
            <person name="Alcolombri U."/>
            <person name="Smriga S."/>
            <person name="Mincer T."/>
            <person name="Lowenstein D.P."/>
            <person name="Peaudecerf F.J."/>
            <person name="Fernandez V.I."/>
            <person name="Fredricks H."/>
            <person name="Almblad H."/>
            <person name="Harrison J.J."/>
            <person name="Stocker R."/>
            <person name="Van Mooy B.A.S."/>
        </authorList>
    </citation>
    <scope>NUCLEOTIDE SEQUENCE [LARGE SCALE GENOMIC DNA]</scope>
    <source>
        <strain evidence="11 14">A252</strain>
    </source>
</reference>
<protein>
    <recommendedName>
        <fullName evidence="8">Putative beta-barrel assembly-enhancing protease</fullName>
        <ecNumber evidence="8">3.4.-.-</ecNumber>
    </recommendedName>
</protein>
<gene>
    <name evidence="12" type="ORF">DQ403_04165</name>
    <name evidence="11" type="ORF">KQ248_18885</name>
</gene>
<keyword evidence="9" id="KW-0175">Coiled coil</keyword>
<dbReference type="Proteomes" id="UP000252554">
    <property type="component" value="Unassembled WGS sequence"/>
</dbReference>
<accession>A0A365PYR0</accession>
<dbReference type="EMBL" id="QNTV01000002">
    <property type="protein sequence ID" value="RBA61008.1"/>
    <property type="molecule type" value="Genomic_DNA"/>
</dbReference>
<evidence type="ECO:0000313" key="11">
    <source>
        <dbReference type="EMBL" id="QWV16520.1"/>
    </source>
</evidence>
<comment type="cofactor">
    <cofactor evidence="8">
        <name>Zn(2+)</name>
        <dbReference type="ChEBI" id="CHEBI:29105"/>
    </cofactor>
    <text evidence="8">Binds 1 zinc ion per subunit.</text>
</comment>
<feature type="signal peptide" evidence="8">
    <location>
        <begin position="1"/>
        <end position="21"/>
    </location>
</feature>
<dbReference type="HAMAP" id="MF_00997">
    <property type="entry name" value="Protease_BepA"/>
    <property type="match status" value="1"/>
</dbReference>
<dbReference type="Gene3D" id="3.30.2010.10">
    <property type="entry name" value="Metalloproteases ('zincins'), catalytic domain"/>
    <property type="match status" value="1"/>
</dbReference>
<feature type="coiled-coil region" evidence="9">
    <location>
        <begin position="369"/>
        <end position="396"/>
    </location>
</feature>
<keyword evidence="5 8" id="KW-0378">Hydrolase</keyword>
<keyword evidence="7 8" id="KW-0482">Metalloprotease</keyword>
<dbReference type="PANTHER" id="PTHR22726">
    <property type="entry name" value="METALLOENDOPEPTIDASE OMA1"/>
    <property type="match status" value="1"/>
</dbReference>
<dbReference type="GO" id="GO:0004222">
    <property type="term" value="F:metalloendopeptidase activity"/>
    <property type="evidence" value="ECO:0007669"/>
    <property type="project" value="InterPro"/>
</dbReference>
<dbReference type="InterPro" id="IPR030873">
    <property type="entry name" value="Protease_BepA"/>
</dbReference>
<dbReference type="CDD" id="cd07324">
    <property type="entry name" value="M48C_Oma1-like"/>
    <property type="match status" value="1"/>
</dbReference>
<dbReference type="InterPro" id="IPR011990">
    <property type="entry name" value="TPR-like_helical_dom_sf"/>
</dbReference>
<feature type="binding site" evidence="8">
    <location>
        <position position="193"/>
    </location>
    <ligand>
        <name>Zn(2+)</name>
        <dbReference type="ChEBI" id="CHEBI:29105"/>
        <note>catalytic</note>
    </ligand>
</feature>
<evidence type="ECO:0000256" key="7">
    <source>
        <dbReference type="ARBA" id="ARBA00023049"/>
    </source>
</evidence>
<evidence type="ECO:0000256" key="4">
    <source>
        <dbReference type="ARBA" id="ARBA00022764"/>
    </source>
</evidence>
<feature type="binding site" evidence="8">
    <location>
        <position position="127"/>
    </location>
    <ligand>
        <name>Zn(2+)</name>
        <dbReference type="ChEBI" id="CHEBI:29105"/>
        <note>catalytic</note>
    </ligand>
</feature>
<dbReference type="GO" id="GO:0016020">
    <property type="term" value="C:membrane"/>
    <property type="evidence" value="ECO:0007669"/>
    <property type="project" value="InterPro"/>
</dbReference>
<dbReference type="Proteomes" id="UP000683436">
    <property type="component" value="Chromosome"/>
</dbReference>
<evidence type="ECO:0000256" key="3">
    <source>
        <dbReference type="ARBA" id="ARBA00022729"/>
    </source>
</evidence>
<sequence precursor="true">MKLLRPTLLTLACLIGQPVLANDLPSLGDSSSGIVSPEQEHQLGRAWLSLLRGQVPQLSDPLLKDYLERSVYRLAETSQLQDRRLEFVLLDSPQLNAFAAPGGIIGVNGGLFLHAQTEAEYASVLAHELAHLSQRHFARGLEAQKRMQLPLMAAMLAGVVAAAAGAGDAGIAAIISTQAAAIQSQRRFSRQNEQEADRIGIINLERAGYDPRAMPEMFGRLMRQYRYDQKPPEFLLTHPVTESRIADTKNRAEQYPDTGVEDSLKYQLLRARMDLKFESTPGVSAKRFRAMLADDPNLDAARYGLALAQMKSGQLKEATLNLEPLLAKEPDDATYNLAQIELDITANRLAAARARLQGLLILYPGNYPVRQANIDLLIKENKLQDAEQELDALVEARPQDPDIWYQVAEIRGLTGNIIGLHQARAEYFALVGDYDQAIEQLDFAKRRSNNFQSAARIDARQKQLIEEKRMVEDMLR</sequence>
<comment type="subcellular location">
    <subcellularLocation>
        <location evidence="8">Periplasm</location>
    </subcellularLocation>
</comment>
<feature type="active site" evidence="8">
    <location>
        <position position="128"/>
    </location>
</feature>
<dbReference type="InterPro" id="IPR051156">
    <property type="entry name" value="Mito/Outer_Membr_Metalloprot"/>
</dbReference>
<keyword evidence="14" id="KW-1185">Reference proteome</keyword>
<evidence type="ECO:0000313" key="12">
    <source>
        <dbReference type="EMBL" id="RBA61008.1"/>
    </source>
</evidence>
<name>A0A365PYR0_9GAMM</name>
<dbReference type="InterPro" id="IPR001915">
    <property type="entry name" value="Peptidase_M48"/>
</dbReference>
<dbReference type="EC" id="3.4.-.-" evidence="8"/>
<feature type="chain" id="PRO_5017092407" description="Putative beta-barrel assembly-enhancing protease" evidence="8">
    <location>
        <begin position="22"/>
        <end position="476"/>
    </location>
</feature>
<feature type="binding site" evidence="8">
    <location>
        <position position="131"/>
    </location>
    <ligand>
        <name>Zn(2+)</name>
        <dbReference type="ChEBI" id="CHEBI:29105"/>
        <note>catalytic</note>
    </ligand>
</feature>
<feature type="active site" description="Proton donor" evidence="8">
    <location>
        <position position="197"/>
    </location>
</feature>
<feature type="domain" description="Peptidase M48" evidence="10">
    <location>
        <begin position="63"/>
        <end position="251"/>
    </location>
</feature>
<dbReference type="Gene3D" id="1.25.40.10">
    <property type="entry name" value="Tetratricopeptide repeat domain"/>
    <property type="match status" value="1"/>
</dbReference>
<evidence type="ECO:0000259" key="10">
    <source>
        <dbReference type="Pfam" id="PF01435"/>
    </source>
</evidence>
<reference evidence="12 13" key="1">
    <citation type="submission" date="2018-06" db="EMBL/GenBank/DDBJ databases">
        <title>Whole genome sequencing of four bacterial strains from South Shetland trench revealing bio-synthetic gene clusters.</title>
        <authorList>
            <person name="Abdel-Mageed W.M."/>
            <person name="Lehri B."/>
            <person name="Jarmusch S.A."/>
            <person name="Miranda K."/>
            <person name="Goodfellow M."/>
            <person name="Jaspars M."/>
            <person name="Karlyshev A.V."/>
        </authorList>
    </citation>
    <scope>NUCLEOTIDE SEQUENCE [LARGE SCALE GENOMIC DNA]</scope>
    <source>
        <strain evidence="12 13">SST2</strain>
    </source>
</reference>
<keyword evidence="2 8" id="KW-0479">Metal-binding</keyword>
<keyword evidence="1 8" id="KW-0645">Protease</keyword>
<dbReference type="RefSeq" id="WP_128119376.1">
    <property type="nucleotide sequence ID" value="NZ_CP076683.1"/>
</dbReference>
<keyword evidence="3 8" id="KW-0732">Signal</keyword>
<keyword evidence="4 8" id="KW-0574">Periplasm</keyword>
<dbReference type="EMBL" id="CP076683">
    <property type="protein sequence ID" value="QWV16520.1"/>
    <property type="molecule type" value="Genomic_DNA"/>
</dbReference>
<keyword evidence="6 8" id="KW-0862">Zinc</keyword>
<dbReference type="GO" id="GO:0042597">
    <property type="term" value="C:periplasmic space"/>
    <property type="evidence" value="ECO:0007669"/>
    <property type="project" value="UniProtKB-SubCell"/>
</dbReference>
<comment type="function">
    <text evidence="8">Functions as both a chaperone and a metalloprotease. Maintains the integrity of the outer membrane by promoting either the assembly or the elimination of outer membrane proteins, depending on their folding state.</text>
</comment>
<evidence type="ECO:0000256" key="8">
    <source>
        <dbReference type="HAMAP-Rule" id="MF_00997"/>
    </source>
</evidence>
<dbReference type="GO" id="GO:0008270">
    <property type="term" value="F:zinc ion binding"/>
    <property type="evidence" value="ECO:0007669"/>
    <property type="project" value="UniProtKB-UniRule"/>
</dbReference>
<evidence type="ECO:0000313" key="14">
    <source>
        <dbReference type="Proteomes" id="UP000683436"/>
    </source>
</evidence>
<evidence type="ECO:0000256" key="1">
    <source>
        <dbReference type="ARBA" id="ARBA00022670"/>
    </source>
</evidence>
<proteinExistence type="inferred from homology"/>
<dbReference type="PANTHER" id="PTHR22726:SF1">
    <property type="entry name" value="METALLOENDOPEPTIDASE OMA1, MITOCHONDRIAL"/>
    <property type="match status" value="1"/>
</dbReference>
<dbReference type="Pfam" id="PF14559">
    <property type="entry name" value="TPR_19"/>
    <property type="match status" value="2"/>
</dbReference>
<dbReference type="GO" id="GO:0051603">
    <property type="term" value="P:proteolysis involved in protein catabolic process"/>
    <property type="evidence" value="ECO:0007669"/>
    <property type="project" value="TreeGrafter"/>
</dbReference>
<comment type="similarity">
    <text evidence="8">Belongs to the peptidase M48 family. BepA subfamily.</text>
</comment>
<dbReference type="AlphaFoldDB" id="A0A365PYR0"/>
<evidence type="ECO:0000313" key="13">
    <source>
        <dbReference type="Proteomes" id="UP000252554"/>
    </source>
</evidence>
<evidence type="ECO:0000256" key="5">
    <source>
        <dbReference type="ARBA" id="ARBA00022801"/>
    </source>
</evidence>
<evidence type="ECO:0000256" key="6">
    <source>
        <dbReference type="ARBA" id="ARBA00022833"/>
    </source>
</evidence>
<evidence type="ECO:0000256" key="9">
    <source>
        <dbReference type="SAM" id="Coils"/>
    </source>
</evidence>
<dbReference type="SUPFAM" id="SSF48452">
    <property type="entry name" value="TPR-like"/>
    <property type="match status" value="1"/>
</dbReference>
<organism evidence="12 13">
    <name type="scientific">Stutzerimonas zhaodongensis</name>
    <dbReference type="NCBI Taxonomy" id="1176257"/>
    <lineage>
        <taxon>Bacteria</taxon>
        <taxon>Pseudomonadati</taxon>
        <taxon>Pseudomonadota</taxon>
        <taxon>Gammaproteobacteria</taxon>
        <taxon>Pseudomonadales</taxon>
        <taxon>Pseudomonadaceae</taxon>
        <taxon>Stutzerimonas</taxon>
    </lineage>
</organism>